<keyword evidence="3" id="KW-1185">Reference proteome</keyword>
<dbReference type="Pfam" id="PF09578">
    <property type="entry name" value="Spore_YabQ"/>
    <property type="match status" value="1"/>
</dbReference>
<name>A0A1I0K472_9FIRM</name>
<sequence length="126" mass="14294">MSGVIRYEAWLLMLSLATGGWLMLVYDTLRVFRLMIRHSAFAVGLEDFFYWIGAGVVTFNLLYQQNDGGLRAYVIGGVLGGMILYDRLISRIFFKGLKKLGKKFTIKSDKNTRKVTGKEQTEKVGD</sequence>
<keyword evidence="1" id="KW-1133">Transmembrane helix</keyword>
<dbReference type="EMBL" id="FOIM01000046">
    <property type="protein sequence ID" value="SEU18259.1"/>
    <property type="molecule type" value="Genomic_DNA"/>
</dbReference>
<dbReference type="STRING" id="460384.SAMN05216313_1468"/>
<dbReference type="RefSeq" id="WP_092371128.1">
    <property type="nucleotide sequence ID" value="NZ_FOIM01000046.1"/>
</dbReference>
<accession>A0A1I0K472</accession>
<keyword evidence="1" id="KW-0472">Membrane</keyword>
<evidence type="ECO:0000313" key="3">
    <source>
        <dbReference type="Proteomes" id="UP000198508"/>
    </source>
</evidence>
<gene>
    <name evidence="2" type="ORF">SAMN05216313_1468</name>
</gene>
<reference evidence="3" key="1">
    <citation type="submission" date="2016-10" db="EMBL/GenBank/DDBJ databases">
        <authorList>
            <person name="Varghese N."/>
            <person name="Submissions S."/>
        </authorList>
    </citation>
    <scope>NUCLEOTIDE SEQUENCE [LARGE SCALE GENOMIC DNA]</scope>
    <source>
        <strain evidence="3">NLAE-zl-G277</strain>
    </source>
</reference>
<feature type="transmembrane region" description="Helical" evidence="1">
    <location>
        <begin position="69"/>
        <end position="89"/>
    </location>
</feature>
<feature type="transmembrane region" description="Helical" evidence="1">
    <location>
        <begin position="41"/>
        <end position="63"/>
    </location>
</feature>
<evidence type="ECO:0000313" key="2">
    <source>
        <dbReference type="EMBL" id="SEU18259.1"/>
    </source>
</evidence>
<dbReference type="Proteomes" id="UP000198508">
    <property type="component" value="Unassembled WGS sequence"/>
</dbReference>
<protein>
    <submittedName>
        <fullName evidence="2">Spore cortex biosynthesis protein YabQ</fullName>
    </submittedName>
</protein>
<dbReference type="NCBIfam" id="TIGR02893">
    <property type="entry name" value="spore_yabQ"/>
    <property type="match status" value="1"/>
</dbReference>
<organism evidence="2 3">
    <name type="scientific">Enterocloster lavalensis</name>
    <dbReference type="NCBI Taxonomy" id="460384"/>
    <lineage>
        <taxon>Bacteria</taxon>
        <taxon>Bacillati</taxon>
        <taxon>Bacillota</taxon>
        <taxon>Clostridia</taxon>
        <taxon>Lachnospirales</taxon>
        <taxon>Lachnospiraceae</taxon>
        <taxon>Enterocloster</taxon>
    </lineage>
</organism>
<dbReference type="InterPro" id="IPR019074">
    <property type="entry name" value="YabQ"/>
</dbReference>
<keyword evidence="1" id="KW-0812">Transmembrane</keyword>
<dbReference type="GeneID" id="93279644"/>
<feature type="transmembrane region" description="Helical" evidence="1">
    <location>
        <begin position="12"/>
        <end position="29"/>
    </location>
</feature>
<evidence type="ECO:0000256" key="1">
    <source>
        <dbReference type="SAM" id="Phobius"/>
    </source>
</evidence>
<proteinExistence type="predicted"/>
<dbReference type="AlphaFoldDB" id="A0A1I0K472"/>